<proteinExistence type="predicted"/>
<dbReference type="AlphaFoldDB" id="A0A1M6F3E6"/>
<protein>
    <submittedName>
        <fullName evidence="2">Uncharacterized protein</fullName>
    </submittedName>
</protein>
<reference evidence="3" key="1">
    <citation type="submission" date="2016-11" db="EMBL/GenBank/DDBJ databases">
        <authorList>
            <person name="Varghese N."/>
            <person name="Submissions S."/>
        </authorList>
    </citation>
    <scope>NUCLEOTIDE SEQUENCE [LARGE SCALE GENOMIC DNA]</scope>
    <source>
        <strain evidence="3">DSM 22623</strain>
    </source>
</reference>
<gene>
    <name evidence="2" type="ORF">SAMN04488508_10472</name>
</gene>
<evidence type="ECO:0000313" key="2">
    <source>
        <dbReference type="EMBL" id="SHI92201.1"/>
    </source>
</evidence>
<name>A0A1M6F3E6_9FLAO</name>
<dbReference type="Proteomes" id="UP000184432">
    <property type="component" value="Unassembled WGS sequence"/>
</dbReference>
<organism evidence="2 3">
    <name type="scientific">Aquimarina spongiae</name>
    <dbReference type="NCBI Taxonomy" id="570521"/>
    <lineage>
        <taxon>Bacteria</taxon>
        <taxon>Pseudomonadati</taxon>
        <taxon>Bacteroidota</taxon>
        <taxon>Flavobacteriia</taxon>
        <taxon>Flavobacteriales</taxon>
        <taxon>Flavobacteriaceae</taxon>
        <taxon>Aquimarina</taxon>
    </lineage>
</organism>
<evidence type="ECO:0000313" key="3">
    <source>
        <dbReference type="Proteomes" id="UP000184432"/>
    </source>
</evidence>
<keyword evidence="1" id="KW-0812">Transmembrane</keyword>
<accession>A0A1M6F3E6</accession>
<keyword evidence="1" id="KW-0472">Membrane</keyword>
<feature type="transmembrane region" description="Helical" evidence="1">
    <location>
        <begin position="84"/>
        <end position="105"/>
    </location>
</feature>
<dbReference type="EMBL" id="FQYP01000004">
    <property type="protein sequence ID" value="SHI92201.1"/>
    <property type="molecule type" value="Genomic_DNA"/>
</dbReference>
<evidence type="ECO:0000256" key="1">
    <source>
        <dbReference type="SAM" id="Phobius"/>
    </source>
</evidence>
<sequence length="256" mass="29765">MVIFYGRYSIRTKTYTHQELNLPAEYSHLKFQLYQNFFFLFFIPVFPITKFWKVKNNTTDKEVGTDAQLRTLLNKAEARIKTPYWAYTGFIILMIPVLLLIGLLVTNMTKEVSRSVGRGFESVEKRKENDKLNEETVALIKSAANKDIYHIKMIEMIPKINVAGRREGFKRGERAELTYTLSSSSEDSVVLQLSKHDYHWDKVALKKEVTVAKQDLINIAGSYKTLYLYERIKINDQLIKAEAVFAIDRIESVDPY</sequence>
<keyword evidence="3" id="KW-1185">Reference proteome</keyword>
<dbReference type="OrthoDB" id="1162308at2"/>
<keyword evidence="1" id="KW-1133">Transmembrane helix</keyword>
<feature type="transmembrane region" description="Helical" evidence="1">
    <location>
        <begin position="33"/>
        <end position="52"/>
    </location>
</feature>
<dbReference type="RefSeq" id="WP_073315904.1">
    <property type="nucleotide sequence ID" value="NZ_FQYP01000004.1"/>
</dbReference>